<dbReference type="NCBIfam" id="NF003652">
    <property type="entry name" value="PRK05286.2-5"/>
    <property type="match status" value="1"/>
</dbReference>
<dbReference type="EC" id="1.3.5.2" evidence="8"/>
<evidence type="ECO:0000313" key="11">
    <source>
        <dbReference type="Proteomes" id="UP000176846"/>
    </source>
</evidence>
<evidence type="ECO:0000256" key="5">
    <source>
        <dbReference type="ARBA" id="ARBA00022975"/>
    </source>
</evidence>
<evidence type="ECO:0000256" key="7">
    <source>
        <dbReference type="ARBA" id="ARBA00023136"/>
    </source>
</evidence>
<dbReference type="GO" id="GO:0006207">
    <property type="term" value="P:'de novo' pyrimidine nucleobase biosynthetic process"/>
    <property type="evidence" value="ECO:0007669"/>
    <property type="project" value="UniProtKB-UniRule"/>
</dbReference>
<reference evidence="10 11" key="1">
    <citation type="journal article" date="2016" name="Nat. Commun.">
        <title>Thousands of microbial genomes shed light on interconnected biogeochemical processes in an aquifer system.</title>
        <authorList>
            <person name="Anantharaman K."/>
            <person name="Brown C.T."/>
            <person name="Hug L.A."/>
            <person name="Sharon I."/>
            <person name="Castelle C.J."/>
            <person name="Probst A.J."/>
            <person name="Thomas B.C."/>
            <person name="Singh A."/>
            <person name="Wilkins M.J."/>
            <person name="Karaoz U."/>
            <person name="Brodie E.L."/>
            <person name="Williams K.H."/>
            <person name="Hubbard S.S."/>
            <person name="Banfield J.F."/>
        </authorList>
    </citation>
    <scope>NUCLEOTIDE SEQUENCE [LARGE SCALE GENOMIC DNA]</scope>
</reference>
<dbReference type="SUPFAM" id="SSF51395">
    <property type="entry name" value="FMN-linked oxidoreductases"/>
    <property type="match status" value="1"/>
</dbReference>
<feature type="domain" description="Dihydroorotate dehydrogenase catalytic" evidence="9">
    <location>
        <begin position="65"/>
        <end position="359"/>
    </location>
</feature>
<protein>
    <recommendedName>
        <fullName evidence="8">Dihydroorotate dehydrogenase (quinone)</fullName>
        <ecNumber evidence="8">1.3.5.2</ecNumber>
    </recommendedName>
</protein>
<comment type="caution">
    <text evidence="10">The sequence shown here is derived from an EMBL/GenBank/DDBJ whole genome shotgun (WGS) entry which is preliminary data.</text>
</comment>
<dbReference type="EMBL" id="MGEK01000006">
    <property type="protein sequence ID" value="OGL82869.1"/>
    <property type="molecule type" value="Genomic_DNA"/>
</dbReference>
<dbReference type="Pfam" id="PF01180">
    <property type="entry name" value="DHO_dh"/>
    <property type="match status" value="1"/>
</dbReference>
<dbReference type="PANTHER" id="PTHR48109:SF4">
    <property type="entry name" value="DIHYDROOROTATE DEHYDROGENASE (QUINONE), MITOCHONDRIAL"/>
    <property type="match status" value="1"/>
</dbReference>
<proteinExistence type="predicted"/>
<evidence type="ECO:0000313" key="10">
    <source>
        <dbReference type="EMBL" id="OGL82869.1"/>
    </source>
</evidence>
<sequence length="363" mass="39849">MDRLQLGNVLWQRVFQPHLFRKDAEAAHQATIGMLVRLQGAGLLSVLRFLYQSPYVEQPGYIGRVRWRNRVGVAAGFDKHGEAVAALDAIGFGAIEVGTVVPRPQFGNERPRVFRYPDCRAIINRYGFNSVGAHAMAENLARCFASNRIRAVVGVSLGKNKDTPDNRAVDDYIDALSVVLPVLRPGRDYVKVNISSPNTPGLRDIFQRLDAFLAEFFKRASDTAAKLGLALPPVYLKIPPDMLNYSAFERIMAVSGNLGVAAIEATNTTVDATIKRQHGLTEVGGLSGAPLRELATKCLTQLNQINQLPGWHRLDLIGLGGIDSVDAASEKRNAGADAIQLYTGLIFEGPILLHNILDDWRRE</sequence>
<accession>A0A1F7UX73</accession>
<dbReference type="GO" id="GO:0009220">
    <property type="term" value="P:pyrimidine ribonucleotide biosynthetic process"/>
    <property type="evidence" value="ECO:0007669"/>
    <property type="project" value="UniProtKB-UniRule"/>
</dbReference>
<comment type="cofactor">
    <cofactor evidence="1">
        <name>FMN</name>
        <dbReference type="ChEBI" id="CHEBI:58210"/>
    </cofactor>
</comment>
<dbReference type="NCBIfam" id="TIGR01036">
    <property type="entry name" value="pyrD_sub2"/>
    <property type="match status" value="1"/>
</dbReference>
<keyword evidence="3" id="KW-0285">Flavoprotein</keyword>
<evidence type="ECO:0000256" key="2">
    <source>
        <dbReference type="ARBA" id="ARBA00004725"/>
    </source>
</evidence>
<gene>
    <name evidence="10" type="ORF">A2936_04360</name>
</gene>
<dbReference type="InterPro" id="IPR050074">
    <property type="entry name" value="DHO_dehydrogenase"/>
</dbReference>
<dbReference type="InterPro" id="IPR013785">
    <property type="entry name" value="Aldolase_TIM"/>
</dbReference>
<dbReference type="Proteomes" id="UP000176846">
    <property type="component" value="Unassembled WGS sequence"/>
</dbReference>
<dbReference type="AlphaFoldDB" id="A0A1F7UX73"/>
<dbReference type="GO" id="GO:0005886">
    <property type="term" value="C:plasma membrane"/>
    <property type="evidence" value="ECO:0007669"/>
    <property type="project" value="TreeGrafter"/>
</dbReference>
<dbReference type="GO" id="GO:0106430">
    <property type="term" value="F:dihydroorotate dehydrogenase (quinone) activity"/>
    <property type="evidence" value="ECO:0007669"/>
    <property type="project" value="UniProtKB-EC"/>
</dbReference>
<keyword evidence="4" id="KW-0288">FMN</keyword>
<dbReference type="InterPro" id="IPR005719">
    <property type="entry name" value="Dihydroorotate_DH_2"/>
</dbReference>
<keyword evidence="7" id="KW-0472">Membrane</keyword>
<name>A0A1F7UX73_9BACT</name>
<evidence type="ECO:0000256" key="1">
    <source>
        <dbReference type="ARBA" id="ARBA00001917"/>
    </source>
</evidence>
<evidence type="ECO:0000256" key="8">
    <source>
        <dbReference type="NCBIfam" id="TIGR01036"/>
    </source>
</evidence>
<dbReference type="GO" id="GO:0005737">
    <property type="term" value="C:cytoplasm"/>
    <property type="evidence" value="ECO:0007669"/>
    <property type="project" value="InterPro"/>
</dbReference>
<evidence type="ECO:0000259" key="9">
    <source>
        <dbReference type="Pfam" id="PF01180"/>
    </source>
</evidence>
<dbReference type="CDD" id="cd04738">
    <property type="entry name" value="DHOD_2_like"/>
    <property type="match status" value="1"/>
</dbReference>
<evidence type="ECO:0000256" key="6">
    <source>
        <dbReference type="ARBA" id="ARBA00023002"/>
    </source>
</evidence>
<dbReference type="InterPro" id="IPR005720">
    <property type="entry name" value="Dihydroorotate_DH_cat"/>
</dbReference>
<evidence type="ECO:0000256" key="4">
    <source>
        <dbReference type="ARBA" id="ARBA00022643"/>
    </source>
</evidence>
<organism evidence="10 11">
    <name type="scientific">Candidatus Uhrbacteria bacterium RIFCSPLOWO2_01_FULL_47_25</name>
    <dbReference type="NCBI Taxonomy" id="1802402"/>
    <lineage>
        <taxon>Bacteria</taxon>
        <taxon>Candidatus Uhriibacteriota</taxon>
    </lineage>
</organism>
<keyword evidence="5" id="KW-0665">Pyrimidine biosynthesis</keyword>
<dbReference type="PANTHER" id="PTHR48109">
    <property type="entry name" value="DIHYDROOROTATE DEHYDROGENASE (QUINONE), MITOCHONDRIAL-RELATED"/>
    <property type="match status" value="1"/>
</dbReference>
<keyword evidence="6" id="KW-0560">Oxidoreductase</keyword>
<comment type="pathway">
    <text evidence="2">Pyrimidine metabolism; UMP biosynthesis via de novo pathway.</text>
</comment>
<evidence type="ECO:0000256" key="3">
    <source>
        <dbReference type="ARBA" id="ARBA00022630"/>
    </source>
</evidence>
<dbReference type="Gene3D" id="3.20.20.70">
    <property type="entry name" value="Aldolase class I"/>
    <property type="match status" value="1"/>
</dbReference>